<comment type="caution">
    <text evidence="2">The sequence shown here is derived from an EMBL/GenBank/DDBJ whole genome shotgun (WGS) entry which is preliminary data.</text>
</comment>
<dbReference type="AlphaFoldDB" id="A0A2I1HU96"/>
<sequence>MEGVRIVAIAIVCNETVSTYKWILEQIKNATGNLQPAIIFTDADFTMRNAIHKQYSKSIIRHCSFHI</sequence>
<evidence type="ECO:0000313" key="2">
    <source>
        <dbReference type="EMBL" id="PKY62464.1"/>
    </source>
</evidence>
<reference evidence="2 3" key="1">
    <citation type="submission" date="2015-10" db="EMBL/GenBank/DDBJ databases">
        <title>Genome analyses suggest a sexual origin of heterokaryosis in a supposedly ancient asexual fungus.</title>
        <authorList>
            <person name="Ropars J."/>
            <person name="Sedzielewska K."/>
            <person name="Noel J."/>
            <person name="Charron P."/>
            <person name="Farinelli L."/>
            <person name="Marton T."/>
            <person name="Kruger M."/>
            <person name="Pelin A."/>
            <person name="Brachmann A."/>
            <person name="Corradi N."/>
        </authorList>
    </citation>
    <scope>NUCLEOTIDE SEQUENCE [LARGE SCALE GENOMIC DNA]</scope>
    <source>
        <strain evidence="2 3">A4</strain>
    </source>
</reference>
<dbReference type="Proteomes" id="UP000234323">
    <property type="component" value="Unassembled WGS sequence"/>
</dbReference>
<dbReference type="PANTHER" id="PTHR47718">
    <property type="entry name" value="OS01G0519700 PROTEIN"/>
    <property type="match status" value="1"/>
</dbReference>
<proteinExistence type="predicted"/>
<accession>A0A2I1HU96</accession>
<organism evidence="2 3">
    <name type="scientific">Rhizophagus irregularis</name>
    <dbReference type="NCBI Taxonomy" id="588596"/>
    <lineage>
        <taxon>Eukaryota</taxon>
        <taxon>Fungi</taxon>
        <taxon>Fungi incertae sedis</taxon>
        <taxon>Mucoromycota</taxon>
        <taxon>Glomeromycotina</taxon>
        <taxon>Glomeromycetes</taxon>
        <taxon>Glomerales</taxon>
        <taxon>Glomeraceae</taxon>
        <taxon>Rhizophagus</taxon>
    </lineage>
</organism>
<dbReference type="EMBL" id="LLXI01007172">
    <property type="protein sequence ID" value="PKY62464.1"/>
    <property type="molecule type" value="Genomic_DNA"/>
</dbReference>
<name>A0A2I1HU96_9GLOM</name>
<keyword evidence="3" id="KW-1185">Reference proteome</keyword>
<evidence type="ECO:0000313" key="3">
    <source>
        <dbReference type="Proteomes" id="UP000234323"/>
    </source>
</evidence>
<gene>
    <name evidence="2" type="ORF">RhiirA4_488966</name>
</gene>
<dbReference type="InterPro" id="IPR018289">
    <property type="entry name" value="MULE_transposase_dom"/>
</dbReference>
<dbReference type="Pfam" id="PF10551">
    <property type="entry name" value="MULE"/>
    <property type="match status" value="1"/>
</dbReference>
<evidence type="ECO:0000259" key="1">
    <source>
        <dbReference type="Pfam" id="PF10551"/>
    </source>
</evidence>
<protein>
    <recommendedName>
        <fullName evidence="1">MULE transposase domain-containing protein</fullName>
    </recommendedName>
</protein>
<feature type="domain" description="MULE transposase" evidence="1">
    <location>
        <begin position="6"/>
        <end position="67"/>
    </location>
</feature>